<dbReference type="GO" id="GO:0008757">
    <property type="term" value="F:S-adenosylmethionine-dependent methyltransferase activity"/>
    <property type="evidence" value="ECO:0007669"/>
    <property type="project" value="InterPro"/>
</dbReference>
<reference evidence="2 3" key="1">
    <citation type="submission" date="2016-10" db="EMBL/GenBank/DDBJ databases">
        <authorList>
            <person name="de Groot N.N."/>
        </authorList>
    </citation>
    <scope>NUCLEOTIDE SEQUENCE [LARGE SCALE GENOMIC DNA]</scope>
    <source>
        <strain evidence="2 3">DSM 28129</strain>
    </source>
</reference>
<evidence type="ECO:0000313" key="3">
    <source>
        <dbReference type="Proteomes" id="UP000198972"/>
    </source>
</evidence>
<dbReference type="AlphaFoldDB" id="A0A1G7GYF7"/>
<dbReference type="EMBL" id="FNBG01000003">
    <property type="protein sequence ID" value="SDE93104.1"/>
    <property type="molecule type" value="Genomic_DNA"/>
</dbReference>
<evidence type="ECO:0000313" key="2">
    <source>
        <dbReference type="EMBL" id="SDE93104.1"/>
    </source>
</evidence>
<evidence type="ECO:0000259" key="1">
    <source>
        <dbReference type="Pfam" id="PF08241"/>
    </source>
</evidence>
<dbReference type="Pfam" id="PF08241">
    <property type="entry name" value="Methyltransf_11"/>
    <property type="match status" value="1"/>
</dbReference>
<gene>
    <name evidence="2" type="ORF">SAMN04488542_103252</name>
</gene>
<protein>
    <submittedName>
        <fullName evidence="2">Methyltransferase domain-containing protein</fullName>
    </submittedName>
</protein>
<organism evidence="2 3">
    <name type="scientific">Fontibacillus panacisegetis</name>
    <dbReference type="NCBI Taxonomy" id="670482"/>
    <lineage>
        <taxon>Bacteria</taxon>
        <taxon>Bacillati</taxon>
        <taxon>Bacillota</taxon>
        <taxon>Bacilli</taxon>
        <taxon>Bacillales</taxon>
        <taxon>Paenibacillaceae</taxon>
        <taxon>Fontibacillus</taxon>
    </lineage>
</organism>
<keyword evidence="2" id="KW-0808">Transferase</keyword>
<keyword evidence="3" id="KW-1185">Reference proteome</keyword>
<accession>A0A1G7GYF7</accession>
<dbReference type="InterPro" id="IPR029063">
    <property type="entry name" value="SAM-dependent_MTases_sf"/>
</dbReference>
<dbReference type="RefSeq" id="WP_091227285.1">
    <property type="nucleotide sequence ID" value="NZ_FNBG01000003.1"/>
</dbReference>
<dbReference type="STRING" id="670482.SAMN04488542_103252"/>
<feature type="domain" description="Methyltransferase type 11" evidence="1">
    <location>
        <begin position="116"/>
        <end position="184"/>
    </location>
</feature>
<sequence length="235" mass="26383">MSNKPTYEQQGVAMTCRSYEEYLKMFALSSEGLLKGSILDVAAGASSFVAEANMKGLKATAVDPMYELHPDAILHKGLQEIEISTAKLADLQEHFDWTYYGNIENHRNIREASLQTFVKDYRSNGDSRYISAMLPELPFSNESFELVLCSHFLFLYGEQFDGTFHRQAINELLRVCRKGGQVLIYPLKTLGFELYSELAGIVKELGSNGVEARYCSSELPFIPGSSELLSLVKHK</sequence>
<name>A0A1G7GYF7_9BACL</name>
<dbReference type="GO" id="GO:0032259">
    <property type="term" value="P:methylation"/>
    <property type="evidence" value="ECO:0007669"/>
    <property type="project" value="UniProtKB-KW"/>
</dbReference>
<keyword evidence="2" id="KW-0489">Methyltransferase</keyword>
<dbReference type="Gene3D" id="3.40.50.150">
    <property type="entry name" value="Vaccinia Virus protein VP39"/>
    <property type="match status" value="1"/>
</dbReference>
<dbReference type="InterPro" id="IPR013216">
    <property type="entry name" value="Methyltransf_11"/>
</dbReference>
<proteinExistence type="predicted"/>
<dbReference type="SUPFAM" id="SSF53335">
    <property type="entry name" value="S-adenosyl-L-methionine-dependent methyltransferases"/>
    <property type="match status" value="1"/>
</dbReference>
<dbReference type="Proteomes" id="UP000198972">
    <property type="component" value="Unassembled WGS sequence"/>
</dbReference>
<dbReference type="OrthoDB" id="9787807at2"/>